<dbReference type="Gene3D" id="3.40.50.360">
    <property type="match status" value="1"/>
</dbReference>
<proteinExistence type="inferred from homology"/>
<comment type="similarity">
    <text evidence="2 3">Belongs to the NrdI family.</text>
</comment>
<dbReference type="NCBIfam" id="TIGR00333">
    <property type="entry name" value="nrdI"/>
    <property type="match status" value="1"/>
</dbReference>
<dbReference type="InterPro" id="IPR029039">
    <property type="entry name" value="Flavoprotein-like_sf"/>
</dbReference>
<name>A0A1G6UN66_9RHOB</name>
<evidence type="ECO:0000313" key="4">
    <source>
        <dbReference type="EMBL" id="SDD42850.1"/>
    </source>
</evidence>
<protein>
    <recommendedName>
        <fullName evidence="3">Protein NrdI</fullName>
    </recommendedName>
</protein>
<evidence type="ECO:0000313" key="5">
    <source>
        <dbReference type="Proteomes" id="UP000199344"/>
    </source>
</evidence>
<dbReference type="PANTHER" id="PTHR37297">
    <property type="entry name" value="PROTEIN NRDI"/>
    <property type="match status" value="1"/>
</dbReference>
<dbReference type="InterPro" id="IPR004465">
    <property type="entry name" value="RNR_NrdI"/>
</dbReference>
<dbReference type="Proteomes" id="UP000199344">
    <property type="component" value="Unassembled WGS sequence"/>
</dbReference>
<reference evidence="4 5" key="1">
    <citation type="submission" date="2016-10" db="EMBL/GenBank/DDBJ databases">
        <authorList>
            <person name="de Groot N.N."/>
        </authorList>
    </citation>
    <scope>NUCLEOTIDE SEQUENCE [LARGE SCALE GENOMIC DNA]</scope>
    <source>
        <strain evidence="4 5">DSM 22220</strain>
    </source>
</reference>
<dbReference type="HAMAP" id="MF_00128">
    <property type="entry name" value="NrdI"/>
    <property type="match status" value="1"/>
</dbReference>
<dbReference type="RefSeq" id="WP_090520969.1">
    <property type="nucleotide sequence ID" value="NZ_FNAH01000001.1"/>
</dbReference>
<dbReference type="EMBL" id="FNAH01000001">
    <property type="protein sequence ID" value="SDD42850.1"/>
    <property type="molecule type" value="Genomic_DNA"/>
</dbReference>
<dbReference type="OrthoDB" id="350535at2"/>
<dbReference type="AlphaFoldDB" id="A0A1G6UN66"/>
<dbReference type="Pfam" id="PF07972">
    <property type="entry name" value="Flavodoxin_NdrI"/>
    <property type="match status" value="1"/>
</dbReference>
<comment type="function">
    <text evidence="1 3">Probably involved in ribonucleotide reductase function.</text>
</comment>
<dbReference type="GO" id="GO:0010181">
    <property type="term" value="F:FMN binding"/>
    <property type="evidence" value="ECO:0007669"/>
    <property type="project" value="InterPro"/>
</dbReference>
<evidence type="ECO:0000256" key="2">
    <source>
        <dbReference type="ARBA" id="ARBA00009942"/>
    </source>
</evidence>
<keyword evidence="5" id="KW-1185">Reference proteome</keyword>
<dbReference type="SUPFAM" id="SSF52218">
    <property type="entry name" value="Flavoproteins"/>
    <property type="match status" value="1"/>
</dbReference>
<evidence type="ECO:0000256" key="3">
    <source>
        <dbReference type="HAMAP-Rule" id="MF_00128"/>
    </source>
</evidence>
<dbReference type="InterPro" id="IPR020852">
    <property type="entry name" value="RNR_Ib_NrdI_bac"/>
</dbReference>
<evidence type="ECO:0000256" key="1">
    <source>
        <dbReference type="ARBA" id="ARBA00003999"/>
    </source>
</evidence>
<dbReference type="PANTHER" id="PTHR37297:SF1">
    <property type="entry name" value="PROTEIN NRDI"/>
    <property type="match status" value="1"/>
</dbReference>
<sequence length="138" mass="15128">MAQLVFFSSRSGNTANFVSRLGVDALRIPISPDEPMPAPDQPYVLITPTFADGEGRGAVPRQVIRFLNDPGRRALIRGVISAGNRNFGKFFAASGDVIARKCGVPLLCRFELAGTDHDIARIRDGLHRFWRETCLTTA</sequence>
<organism evidence="4 5">
    <name type="scientific">Paracoccus isoporae</name>
    <dbReference type="NCBI Taxonomy" id="591205"/>
    <lineage>
        <taxon>Bacteria</taxon>
        <taxon>Pseudomonadati</taxon>
        <taxon>Pseudomonadota</taxon>
        <taxon>Alphaproteobacteria</taxon>
        <taxon>Rhodobacterales</taxon>
        <taxon>Paracoccaceae</taxon>
        <taxon>Paracoccus</taxon>
    </lineage>
</organism>
<gene>
    <name evidence="3" type="primary">nrdI</name>
    <name evidence="4" type="ORF">SAMN05421538_101592</name>
</gene>
<dbReference type="STRING" id="591205.SAMN05421538_101592"/>
<accession>A0A1G6UN66</accession>
<dbReference type="PIRSF" id="PIRSF005087">
    <property type="entry name" value="NrdI"/>
    <property type="match status" value="1"/>
</dbReference>